<proteinExistence type="inferred from homology"/>
<name>E0RPM6_WINT6</name>
<sequence>MEVSVQPGRLSGHIPVPPSKSHTIRALLVAAAAGGTSRIRSPLFSRDTRACMRAVSLLGAVVREEGADLLVEGTGGRFSVPEDVIDVENSGTTLYLAGAMAALIEGGRAVFTGDAQLRRRTAGPLLASLQDLGARAESTRGNGCAPLVIGGPLRGGSTSIACPTSQYLSALLLACPLGKGESLVEVVELNEHPYIDMTLWWLKAQGVALEREGYDRFRIPGGQSYRAFDLTIPGDYSSATFFLCAAAVTGSTLTLTNLYPDDPQGDREVLEILERMGCRVEVSPEERAVRITGGSLSATEVDMTRIPDALPALAVTACYAEGTTRLYNAAHTRLKETDRIAVMAQELSRLGARVEELPDGLLIHGPCPLTGGIASSHDDHRVAMALAVGALAARAPVTIEGAEAAEVTFPEFFSLLEAHRTG</sequence>
<feature type="binding site" evidence="7">
    <location>
        <position position="381"/>
    </location>
    <ligand>
        <name>phosphoenolpyruvate</name>
        <dbReference type="ChEBI" id="CHEBI:58702"/>
    </ligand>
</feature>
<dbReference type="InterPro" id="IPR006264">
    <property type="entry name" value="EPSP_synthase"/>
</dbReference>
<keyword evidence="3 7" id="KW-0028">Amino-acid biosynthesis</keyword>
<keyword evidence="7" id="KW-0963">Cytoplasm</keyword>
<feature type="binding site" evidence="7">
    <location>
        <position position="308"/>
    </location>
    <ligand>
        <name>3-phosphoshikimate</name>
        <dbReference type="ChEBI" id="CHEBI:145989"/>
    </ligand>
</feature>
<comment type="catalytic activity">
    <reaction evidence="6">
        <text>3-phosphoshikimate + phosphoenolpyruvate = 5-O-(1-carboxyvinyl)-3-phosphoshikimate + phosphate</text>
        <dbReference type="Rhea" id="RHEA:21256"/>
        <dbReference type="ChEBI" id="CHEBI:43474"/>
        <dbReference type="ChEBI" id="CHEBI:57701"/>
        <dbReference type="ChEBI" id="CHEBI:58702"/>
        <dbReference type="ChEBI" id="CHEBI:145989"/>
        <dbReference type="EC" id="2.5.1.19"/>
    </reaction>
    <physiologicalReaction direction="left-to-right" evidence="6">
        <dbReference type="Rhea" id="RHEA:21257"/>
    </physiologicalReaction>
</comment>
<dbReference type="EMBL" id="CP001698">
    <property type="protein sequence ID" value="ADN01340.1"/>
    <property type="molecule type" value="Genomic_DNA"/>
</dbReference>
<dbReference type="KEGG" id="sta:STHERM_c03680"/>
<dbReference type="Gene3D" id="3.65.10.10">
    <property type="entry name" value="Enolpyruvate transferase domain"/>
    <property type="match status" value="2"/>
</dbReference>
<dbReference type="GO" id="GO:0008652">
    <property type="term" value="P:amino acid biosynthetic process"/>
    <property type="evidence" value="ECO:0007669"/>
    <property type="project" value="UniProtKB-KW"/>
</dbReference>
<reference evidence="9 10" key="2">
    <citation type="journal article" date="2010" name="J. Bacteriol.">
        <title>Genome sequence of the polysaccharide-degrading, thermophilic anaerobe Spirochaeta thermophila DSM 6192.</title>
        <authorList>
            <person name="Angelov A."/>
            <person name="Liebl S."/>
            <person name="Ballschmiter M."/>
            <person name="Bomeke M."/>
            <person name="Lehmann R."/>
            <person name="Liesegang H."/>
            <person name="Daniel R."/>
            <person name="Liebl W."/>
        </authorList>
    </citation>
    <scope>NUCLEOTIDE SEQUENCE [LARGE SCALE GENOMIC DNA]</scope>
    <source>
        <strain evidence="10">ATCC 49972 / DSM 6192 / RI 19.B1</strain>
    </source>
</reference>
<feature type="binding site" evidence="7">
    <location>
        <position position="166"/>
    </location>
    <ligand>
        <name>phosphoenolpyruvate</name>
        <dbReference type="ChEBI" id="CHEBI:58702"/>
    </ligand>
</feature>
<comment type="similarity">
    <text evidence="2 7">Belongs to the EPSP synthase family.</text>
</comment>
<comment type="subcellular location">
    <subcellularLocation>
        <location evidence="7">Cytoplasm</location>
    </subcellularLocation>
</comment>
<feature type="binding site" evidence="7">
    <location>
        <position position="25"/>
    </location>
    <ligand>
        <name>3-phosphoshikimate</name>
        <dbReference type="ChEBI" id="CHEBI:145989"/>
    </ligand>
</feature>
<feature type="binding site" evidence="7">
    <location>
        <position position="335"/>
    </location>
    <ligand>
        <name>3-phosphoshikimate</name>
        <dbReference type="ChEBI" id="CHEBI:145989"/>
    </ligand>
</feature>
<accession>E0RPM6</accession>
<dbReference type="Proteomes" id="UP000001296">
    <property type="component" value="Chromosome"/>
</dbReference>
<feature type="binding site" evidence="7">
    <location>
        <position position="166"/>
    </location>
    <ligand>
        <name>3-phosphoshikimate</name>
        <dbReference type="ChEBI" id="CHEBI:145989"/>
    </ligand>
</feature>
<evidence type="ECO:0000256" key="3">
    <source>
        <dbReference type="ARBA" id="ARBA00022605"/>
    </source>
</evidence>
<dbReference type="eggNOG" id="COG0128">
    <property type="taxonomic scope" value="Bacteria"/>
</dbReference>
<dbReference type="AlphaFoldDB" id="E0RPM6"/>
<evidence type="ECO:0000313" key="10">
    <source>
        <dbReference type="Proteomes" id="UP000001296"/>
    </source>
</evidence>
<dbReference type="PANTHER" id="PTHR21090:SF5">
    <property type="entry name" value="PENTAFUNCTIONAL AROM POLYPEPTIDE"/>
    <property type="match status" value="1"/>
</dbReference>
<evidence type="ECO:0000256" key="1">
    <source>
        <dbReference type="ARBA" id="ARBA00004811"/>
    </source>
</evidence>
<dbReference type="PANTHER" id="PTHR21090">
    <property type="entry name" value="AROM/DEHYDROQUINATE SYNTHASE"/>
    <property type="match status" value="1"/>
</dbReference>
<dbReference type="PIRSF" id="PIRSF000505">
    <property type="entry name" value="EPSPS"/>
    <property type="match status" value="1"/>
</dbReference>
<keyword evidence="5 7" id="KW-0057">Aromatic amino acid biosynthesis</keyword>
<evidence type="ECO:0000259" key="8">
    <source>
        <dbReference type="Pfam" id="PF00275"/>
    </source>
</evidence>
<feature type="binding site" evidence="7">
    <location>
        <position position="20"/>
    </location>
    <ligand>
        <name>phosphoenolpyruvate</name>
        <dbReference type="ChEBI" id="CHEBI:58702"/>
    </ligand>
</feature>
<comment type="caution">
    <text evidence="7">Lacks conserved residue(s) required for the propagation of feature annotation.</text>
</comment>
<evidence type="ECO:0000256" key="2">
    <source>
        <dbReference type="ARBA" id="ARBA00009948"/>
    </source>
</evidence>
<comment type="subunit">
    <text evidence="7">Monomer.</text>
</comment>
<dbReference type="InterPro" id="IPR023193">
    <property type="entry name" value="EPSP_synthase_CS"/>
</dbReference>
<feature type="domain" description="Enolpyruvate transferase" evidence="8">
    <location>
        <begin position="7"/>
        <end position="414"/>
    </location>
</feature>
<evidence type="ECO:0000256" key="5">
    <source>
        <dbReference type="ARBA" id="ARBA00023141"/>
    </source>
</evidence>
<dbReference type="GO" id="GO:0003866">
    <property type="term" value="F:3-phosphoshikimate 1-carboxyvinyltransferase activity"/>
    <property type="evidence" value="ECO:0007669"/>
    <property type="project" value="UniProtKB-UniRule"/>
</dbReference>
<comment type="pathway">
    <text evidence="1 7">Metabolic intermediate biosynthesis; chorismate biosynthesis; chorismate from D-erythrose 4-phosphate and phosphoenolpyruvate: step 6/7.</text>
</comment>
<keyword evidence="4 7" id="KW-0808">Transferase</keyword>
<dbReference type="GO" id="GO:0005737">
    <property type="term" value="C:cytoplasm"/>
    <property type="evidence" value="ECO:0007669"/>
    <property type="project" value="UniProtKB-SubCell"/>
</dbReference>
<dbReference type="GO" id="GO:0009423">
    <property type="term" value="P:chorismate biosynthetic process"/>
    <property type="evidence" value="ECO:0007669"/>
    <property type="project" value="UniProtKB-UniRule"/>
</dbReference>
<dbReference type="InterPro" id="IPR036968">
    <property type="entry name" value="Enolpyruvate_Tfrase_sf"/>
</dbReference>
<dbReference type="HAMAP" id="MF_00210">
    <property type="entry name" value="EPSP_synth"/>
    <property type="match status" value="1"/>
</dbReference>
<feature type="binding site" evidence="7">
    <location>
        <position position="164"/>
    </location>
    <ligand>
        <name>3-phosphoshikimate</name>
        <dbReference type="ChEBI" id="CHEBI:145989"/>
    </ligand>
</feature>
<dbReference type="CDD" id="cd01556">
    <property type="entry name" value="EPSP_synthase"/>
    <property type="match status" value="1"/>
</dbReference>
<evidence type="ECO:0000256" key="6">
    <source>
        <dbReference type="ARBA" id="ARBA00044633"/>
    </source>
</evidence>
<feature type="binding site" evidence="7">
    <location>
        <position position="21"/>
    </location>
    <ligand>
        <name>3-phosphoshikimate</name>
        <dbReference type="ChEBI" id="CHEBI:145989"/>
    </ligand>
</feature>
<comment type="function">
    <text evidence="7">Catalyzes the transfer of the enolpyruvyl moiety of phosphoenolpyruvate (PEP) to the 5-hydroxyl of shikimate-3-phosphate (S3P) to produce enolpyruvyl shikimate-3-phosphate and inorganic phosphate.</text>
</comment>
<evidence type="ECO:0000313" key="9">
    <source>
        <dbReference type="EMBL" id="ADN01340.1"/>
    </source>
</evidence>
<dbReference type="HOGENOM" id="CLU_024321_0_0_12"/>
<feature type="binding site" evidence="7">
    <location>
        <position position="339"/>
    </location>
    <ligand>
        <name>phosphoenolpyruvate</name>
        <dbReference type="ChEBI" id="CHEBI:58702"/>
    </ligand>
</feature>
<feature type="binding site" evidence="7">
    <location>
        <position position="120"/>
    </location>
    <ligand>
        <name>phosphoenolpyruvate</name>
        <dbReference type="ChEBI" id="CHEBI:58702"/>
    </ligand>
</feature>
<dbReference type="EC" id="2.5.1.19" evidence="7"/>
<dbReference type="Pfam" id="PF00275">
    <property type="entry name" value="EPSP_synthase"/>
    <property type="match status" value="1"/>
</dbReference>
<dbReference type="RefSeq" id="WP_013313181.1">
    <property type="nucleotide sequence ID" value="NC_014484.1"/>
</dbReference>
<feature type="active site" description="Proton acceptor" evidence="7">
    <location>
        <position position="308"/>
    </location>
</feature>
<dbReference type="UniPathway" id="UPA00053">
    <property type="reaction ID" value="UER00089"/>
</dbReference>
<feature type="binding site" evidence="7">
    <location>
        <position position="91"/>
    </location>
    <ligand>
        <name>phosphoenolpyruvate</name>
        <dbReference type="ChEBI" id="CHEBI:58702"/>
    </ligand>
</feature>
<feature type="binding site" evidence="7">
    <location>
        <position position="20"/>
    </location>
    <ligand>
        <name>3-phosphoshikimate</name>
        <dbReference type="ChEBI" id="CHEBI:145989"/>
    </ligand>
</feature>
<dbReference type="NCBIfam" id="TIGR01356">
    <property type="entry name" value="aroA"/>
    <property type="match status" value="1"/>
</dbReference>
<evidence type="ECO:0000256" key="7">
    <source>
        <dbReference type="HAMAP-Rule" id="MF_00210"/>
    </source>
</evidence>
<dbReference type="PaxDb" id="665571-STHERM_c03680"/>
<feature type="binding site" evidence="7">
    <location>
        <position position="165"/>
    </location>
    <ligand>
        <name>3-phosphoshikimate</name>
        <dbReference type="ChEBI" id="CHEBI:145989"/>
    </ligand>
</feature>
<evidence type="ECO:0000256" key="4">
    <source>
        <dbReference type="ARBA" id="ARBA00022679"/>
    </source>
</evidence>
<dbReference type="GO" id="GO:0009073">
    <property type="term" value="P:aromatic amino acid family biosynthetic process"/>
    <property type="evidence" value="ECO:0007669"/>
    <property type="project" value="UniProtKB-KW"/>
</dbReference>
<protein>
    <recommendedName>
        <fullName evidence="7">3-phosphoshikimate 1-carboxyvinyltransferase</fullName>
        <ecNumber evidence="7">2.5.1.19</ecNumber>
    </recommendedName>
    <alternativeName>
        <fullName evidence="7">5-enolpyruvylshikimate-3-phosphate synthase</fullName>
        <shortName evidence="7">EPSP synthase</shortName>
        <shortName evidence="7">EPSPS</shortName>
    </alternativeName>
</protein>
<dbReference type="SUPFAM" id="SSF55205">
    <property type="entry name" value="EPT/RTPC-like"/>
    <property type="match status" value="1"/>
</dbReference>
<dbReference type="InterPro" id="IPR001986">
    <property type="entry name" value="Enolpyruvate_Tfrase_dom"/>
</dbReference>
<gene>
    <name evidence="7" type="primary">aroA</name>
    <name evidence="9" type="ordered locus">STHERM_c03680</name>
</gene>
<dbReference type="InterPro" id="IPR013792">
    <property type="entry name" value="RNA3'P_cycl/enolpyr_Trfase_a/b"/>
</dbReference>
<reference key="1">
    <citation type="submission" date="2009-08" db="EMBL/GenBank/DDBJ databases">
        <title>The genome sequence of Spirochaeta thermophila DSM6192.</title>
        <authorList>
            <person name="Angelov A."/>
            <person name="Mientus M."/>
            <person name="Wittenberg S."/>
            <person name="Lehmann R."/>
            <person name="Liesegang H."/>
            <person name="Daniel R."/>
            <person name="Liebl W."/>
        </authorList>
    </citation>
    <scope>NUCLEOTIDE SEQUENCE</scope>
    <source>
        <strain>DSM 6192</strain>
    </source>
</reference>
<organism evidence="9 10">
    <name type="scientific">Winmispira thermophila (strain ATCC 49972 / DSM 6192 / RI 19.B1)</name>
    <name type="common">Spirochaeta thermophila</name>
    <dbReference type="NCBI Taxonomy" id="665571"/>
    <lineage>
        <taxon>Bacteria</taxon>
        <taxon>Pseudomonadati</taxon>
        <taxon>Spirochaetota</taxon>
        <taxon>Spirochaetia</taxon>
        <taxon>Winmispirales</taxon>
        <taxon>Winmispiraceae</taxon>
        <taxon>Winmispira</taxon>
    </lineage>
</organism>
<dbReference type="PROSITE" id="PS00885">
    <property type="entry name" value="EPSP_SYNTHASE_2"/>
    <property type="match status" value="1"/>
</dbReference>